<accession>A0A645I7N5</accession>
<organism evidence="1">
    <name type="scientific">bioreactor metagenome</name>
    <dbReference type="NCBI Taxonomy" id="1076179"/>
    <lineage>
        <taxon>unclassified sequences</taxon>
        <taxon>metagenomes</taxon>
        <taxon>ecological metagenomes</taxon>
    </lineage>
</organism>
<protein>
    <submittedName>
        <fullName evidence="1">Uncharacterized protein</fullName>
    </submittedName>
</protein>
<dbReference type="EMBL" id="VSSQ01108394">
    <property type="protein sequence ID" value="MPN47130.1"/>
    <property type="molecule type" value="Genomic_DNA"/>
</dbReference>
<name>A0A645I7N5_9ZZZZ</name>
<gene>
    <name evidence="1" type="ORF">SDC9_194730</name>
</gene>
<evidence type="ECO:0000313" key="1">
    <source>
        <dbReference type="EMBL" id="MPN47130.1"/>
    </source>
</evidence>
<comment type="caution">
    <text evidence="1">The sequence shown here is derived from an EMBL/GenBank/DDBJ whole genome shotgun (WGS) entry which is preliminary data.</text>
</comment>
<proteinExistence type="predicted"/>
<sequence length="46" mass="5283">MLHIADIFSWNIIGNTNISINPNVLSKFNLTEERCNVLLEEIKLIV</sequence>
<reference evidence="1" key="1">
    <citation type="submission" date="2019-08" db="EMBL/GenBank/DDBJ databases">
        <authorList>
            <person name="Kucharzyk K."/>
            <person name="Murdoch R.W."/>
            <person name="Higgins S."/>
            <person name="Loffler F."/>
        </authorList>
    </citation>
    <scope>NUCLEOTIDE SEQUENCE</scope>
</reference>
<dbReference type="AlphaFoldDB" id="A0A645I7N5"/>